<dbReference type="SUPFAM" id="SSF53474">
    <property type="entry name" value="alpha/beta-Hydrolases"/>
    <property type="match status" value="1"/>
</dbReference>
<dbReference type="AlphaFoldDB" id="A0A9Y2IG64"/>
<dbReference type="PANTHER" id="PTHR43329">
    <property type="entry name" value="EPOXIDE HYDROLASE"/>
    <property type="match status" value="1"/>
</dbReference>
<reference evidence="3 4" key="1">
    <citation type="submission" date="2023-06" db="EMBL/GenBank/DDBJ databases">
        <authorList>
            <person name="Oyuntsetseg B."/>
            <person name="Kim S.B."/>
        </authorList>
    </citation>
    <scope>NUCLEOTIDE SEQUENCE [LARGE SCALE GENOMIC DNA]</scope>
    <source>
        <strain evidence="3 4">2-15</strain>
    </source>
</reference>
<evidence type="ECO:0000313" key="3">
    <source>
        <dbReference type="EMBL" id="WIX79462.1"/>
    </source>
</evidence>
<proteinExistence type="predicted"/>
<sequence>MSRLREVTLRAGDHQHTALAAGPADGEPVLLLHGWPEFADSWTAELQALGDAGYHAVAVDQRGYAREARPTGVEHYSIDALMADALSFADTLTTGTAAPRRFHLVAHDWGGMMAWVFATRHPERLKSLTVLSTPHPAALKQAAKDEEQQNLDLDYVRFFRAPGGVAEASMLADGAARLRAAYAGRIPEHQVERNVARLTEPGALTATLNWYRGATDDEFTAPAGHITVPTLYVWGAQDTKLGRTAATNTAEFVDATYRFEIFEDAGHWLPEEAADRVNPLLLAHLSAHR</sequence>
<name>A0A9Y2IG64_9PSEU</name>
<feature type="domain" description="AB hydrolase-1" evidence="2">
    <location>
        <begin position="28"/>
        <end position="273"/>
    </location>
</feature>
<dbReference type="KEGG" id="acab:QRX50_01195"/>
<gene>
    <name evidence="3" type="ORF">QRX50_01195</name>
</gene>
<dbReference type="EMBL" id="CP127294">
    <property type="protein sequence ID" value="WIX79462.1"/>
    <property type="molecule type" value="Genomic_DNA"/>
</dbReference>
<dbReference type="Pfam" id="PF00561">
    <property type="entry name" value="Abhydrolase_1"/>
    <property type="match status" value="1"/>
</dbReference>
<accession>A0A9Y2IG64</accession>
<dbReference type="RefSeq" id="WP_285970151.1">
    <property type="nucleotide sequence ID" value="NZ_CP127294.1"/>
</dbReference>
<evidence type="ECO:0000259" key="2">
    <source>
        <dbReference type="Pfam" id="PF00561"/>
    </source>
</evidence>
<dbReference type="InterPro" id="IPR000639">
    <property type="entry name" value="Epox_hydrolase-like"/>
</dbReference>
<evidence type="ECO:0000313" key="4">
    <source>
        <dbReference type="Proteomes" id="UP001236014"/>
    </source>
</evidence>
<dbReference type="GO" id="GO:0016787">
    <property type="term" value="F:hydrolase activity"/>
    <property type="evidence" value="ECO:0007669"/>
    <property type="project" value="UniProtKB-KW"/>
</dbReference>
<protein>
    <submittedName>
        <fullName evidence="3">Alpha/beta hydrolase</fullName>
    </submittedName>
</protein>
<dbReference type="PRINTS" id="PR00111">
    <property type="entry name" value="ABHYDROLASE"/>
</dbReference>
<organism evidence="3 4">
    <name type="scientific">Amycolatopsis carbonis</name>
    <dbReference type="NCBI Taxonomy" id="715471"/>
    <lineage>
        <taxon>Bacteria</taxon>
        <taxon>Bacillati</taxon>
        <taxon>Actinomycetota</taxon>
        <taxon>Actinomycetes</taxon>
        <taxon>Pseudonocardiales</taxon>
        <taxon>Pseudonocardiaceae</taxon>
        <taxon>Amycolatopsis</taxon>
    </lineage>
</organism>
<dbReference type="PRINTS" id="PR00412">
    <property type="entry name" value="EPOXHYDRLASE"/>
</dbReference>
<keyword evidence="1 3" id="KW-0378">Hydrolase</keyword>
<dbReference type="InterPro" id="IPR029058">
    <property type="entry name" value="AB_hydrolase_fold"/>
</dbReference>
<evidence type="ECO:0000256" key="1">
    <source>
        <dbReference type="ARBA" id="ARBA00022801"/>
    </source>
</evidence>
<dbReference type="Proteomes" id="UP001236014">
    <property type="component" value="Chromosome"/>
</dbReference>
<dbReference type="InterPro" id="IPR000073">
    <property type="entry name" value="AB_hydrolase_1"/>
</dbReference>
<keyword evidence="4" id="KW-1185">Reference proteome</keyword>
<dbReference type="Gene3D" id="3.40.50.1820">
    <property type="entry name" value="alpha/beta hydrolase"/>
    <property type="match status" value="1"/>
</dbReference>